<evidence type="ECO:0000313" key="1">
    <source>
        <dbReference type="EMBL" id="RZC66017.1"/>
    </source>
</evidence>
<gene>
    <name evidence="1" type="ORF">C5167_009703</name>
</gene>
<dbReference type="Gramene" id="RZC66017">
    <property type="protein sequence ID" value="RZC66017"/>
    <property type="gene ID" value="C5167_009703"/>
</dbReference>
<organism evidence="1 2">
    <name type="scientific">Papaver somniferum</name>
    <name type="common">Opium poppy</name>
    <dbReference type="NCBI Taxonomy" id="3469"/>
    <lineage>
        <taxon>Eukaryota</taxon>
        <taxon>Viridiplantae</taxon>
        <taxon>Streptophyta</taxon>
        <taxon>Embryophyta</taxon>
        <taxon>Tracheophyta</taxon>
        <taxon>Spermatophyta</taxon>
        <taxon>Magnoliopsida</taxon>
        <taxon>Ranunculales</taxon>
        <taxon>Papaveraceae</taxon>
        <taxon>Papaveroideae</taxon>
        <taxon>Papaver</taxon>
    </lineage>
</organism>
<dbReference type="Proteomes" id="UP000316621">
    <property type="component" value="Chromosome 6"/>
</dbReference>
<keyword evidence="2" id="KW-1185">Reference proteome</keyword>
<protein>
    <submittedName>
        <fullName evidence="1">Uncharacterized protein</fullName>
    </submittedName>
</protein>
<dbReference type="AlphaFoldDB" id="A0A4Y7JZB7"/>
<reference evidence="1 2" key="1">
    <citation type="journal article" date="2018" name="Science">
        <title>The opium poppy genome and morphinan production.</title>
        <authorList>
            <person name="Guo L."/>
            <person name="Winzer T."/>
            <person name="Yang X."/>
            <person name="Li Y."/>
            <person name="Ning Z."/>
            <person name="He Z."/>
            <person name="Teodor R."/>
            <person name="Lu Y."/>
            <person name="Bowser T.A."/>
            <person name="Graham I.A."/>
            <person name="Ye K."/>
        </authorList>
    </citation>
    <scope>NUCLEOTIDE SEQUENCE [LARGE SCALE GENOMIC DNA]</scope>
    <source>
        <strain evidence="2">cv. HN1</strain>
        <tissue evidence="1">Leaves</tissue>
    </source>
</reference>
<evidence type="ECO:0000313" key="2">
    <source>
        <dbReference type="Proteomes" id="UP000316621"/>
    </source>
</evidence>
<accession>A0A4Y7JZB7</accession>
<name>A0A4Y7JZB7_PAPSO</name>
<sequence length="53" mass="5919">MFYSQIQPFRLVSPLFSSSSVAQYHALLLSSSVTNSHLLHIILFLSIISPNRG</sequence>
<dbReference type="EMBL" id="CM010720">
    <property type="protein sequence ID" value="RZC66017.1"/>
    <property type="molecule type" value="Genomic_DNA"/>
</dbReference>
<proteinExistence type="predicted"/>